<evidence type="ECO:0000313" key="2">
    <source>
        <dbReference type="EMBL" id="ADI30250.1"/>
    </source>
</evidence>
<gene>
    <name evidence="2" type="ordered locus">M301_1878</name>
</gene>
<keyword evidence="3" id="KW-1185">Reference proteome</keyword>
<dbReference type="Proteomes" id="UP000000383">
    <property type="component" value="Chromosome"/>
</dbReference>
<organism evidence="2 3">
    <name type="scientific">Methylotenera versatilis (strain 301)</name>
    <dbReference type="NCBI Taxonomy" id="666681"/>
    <lineage>
        <taxon>Bacteria</taxon>
        <taxon>Pseudomonadati</taxon>
        <taxon>Pseudomonadota</taxon>
        <taxon>Betaproteobacteria</taxon>
        <taxon>Nitrosomonadales</taxon>
        <taxon>Methylophilaceae</taxon>
        <taxon>Methylotenera</taxon>
    </lineage>
</organism>
<evidence type="ECO:0000256" key="1">
    <source>
        <dbReference type="SAM" id="SignalP"/>
    </source>
</evidence>
<keyword evidence="1" id="KW-0732">Signal</keyword>
<name>D7DJL5_METV0</name>
<protein>
    <recommendedName>
        <fullName evidence="4">Lipoprotein</fullName>
    </recommendedName>
</protein>
<proteinExistence type="predicted"/>
<reference evidence="2 3" key="2">
    <citation type="journal article" date="2011" name="J. Bacteriol.">
        <title>Genomes of three methylotrophs from a single niche uncover genetic and metabolic divergence of Methylophilaceae.</title>
        <authorList>
            <person name="Lapidus A."/>
            <person name="Clum A."/>
            <person name="Labutti K."/>
            <person name="Kaluzhnaya M.G."/>
            <person name="Lim S."/>
            <person name="Beck D.A."/>
            <person name="Glavina Del Rio T."/>
            <person name="Nolan M."/>
            <person name="Mavromatis K."/>
            <person name="Huntemann M."/>
            <person name="Lucas S."/>
            <person name="Lidstrom M.E."/>
            <person name="Ivanova N."/>
            <person name="Chistoserdova L."/>
        </authorList>
    </citation>
    <scope>NUCLEOTIDE SEQUENCE [LARGE SCALE GENOMIC DNA]</scope>
    <source>
        <strain evidence="2 3">301</strain>
    </source>
</reference>
<dbReference type="AlphaFoldDB" id="D7DJL5"/>
<dbReference type="STRING" id="666681.M301_1878"/>
<dbReference type="KEGG" id="meh:M301_1878"/>
<dbReference type="PROSITE" id="PS51257">
    <property type="entry name" value="PROKAR_LIPOPROTEIN"/>
    <property type="match status" value="1"/>
</dbReference>
<accession>D7DJL5</accession>
<evidence type="ECO:0008006" key="4">
    <source>
        <dbReference type="Google" id="ProtNLM"/>
    </source>
</evidence>
<reference evidence="3" key="1">
    <citation type="submission" date="2010-05" db="EMBL/GenBank/DDBJ databases">
        <title>Complete sequence of Methylotenera sp. 301.</title>
        <authorList>
            <person name="Lucas S."/>
            <person name="Copeland A."/>
            <person name="Lapidus A."/>
            <person name="Cheng J.-F."/>
            <person name="Bruce D."/>
            <person name="Goodwin L."/>
            <person name="Pitluck S."/>
            <person name="Clum A."/>
            <person name="Land M."/>
            <person name="Hauser L."/>
            <person name="Kyrpides N."/>
            <person name="Ivanova N."/>
            <person name="Chistoservova L."/>
            <person name="Kalyuzhnaya M."/>
            <person name="Woyke T."/>
        </authorList>
    </citation>
    <scope>NUCLEOTIDE SEQUENCE [LARGE SCALE GENOMIC DNA]</scope>
    <source>
        <strain evidence="3">301</strain>
    </source>
</reference>
<dbReference type="HOGENOM" id="CLU_1137009_0_0_4"/>
<evidence type="ECO:0000313" key="3">
    <source>
        <dbReference type="Proteomes" id="UP000000383"/>
    </source>
</evidence>
<feature type="chain" id="PRO_5003094780" description="Lipoprotein" evidence="1">
    <location>
        <begin position="21"/>
        <end position="244"/>
    </location>
</feature>
<sequence length="244" mass="27416" precursor="true">MKKIAPVFLLVLALASCTTAPIKPEQKASLHNIAVVSLMGNELEFTKVGFTVFNNDKFTRETSDWKLDAEIERIATEELKKSSSEIKMVLVPFDRAELFKIYKPADSWGEYASIDRITPELKMKLAQTPVDAVLLVHKQRGEDPIAMTSVYLQGYGVYYRTLPLVDPLMKPYAMFTIVLLDGKTLKPITAKYVRGVSTAFGKTQLSWDEKIKNNLSDQLLSEFKSDINTVIESNLESGLKEMGL</sequence>
<dbReference type="eggNOG" id="ENOG502ZX6P">
    <property type="taxonomic scope" value="Bacteria"/>
</dbReference>
<dbReference type="EMBL" id="CP002056">
    <property type="protein sequence ID" value="ADI30250.1"/>
    <property type="molecule type" value="Genomic_DNA"/>
</dbReference>
<feature type="signal peptide" evidence="1">
    <location>
        <begin position="1"/>
        <end position="20"/>
    </location>
</feature>